<sequence>MKPVSHILYLAVIAILAVFAWSQSNSNILGEPEPQAAMAEVAEQVSMERVAPEVAEYIAQLELEISNLRRELQSKMMAREDSEQTEEAVNRGTSNSSTVMSAPSGFPEGARPLMDARDVHTQFDEEEVDPVWSAEHEQRLIDLMITDEGLRKYSVGNVECKTDTCRLTFVDDIEDPSVFTRELSRAVFQASWDDQRFVTIMQQVEGQEDSLTLYLKKME</sequence>
<comment type="caution">
    <text evidence="2">The sequence shown here is derived from an EMBL/GenBank/DDBJ whole genome shotgun (WGS) entry which is preliminary data.</text>
</comment>
<feature type="compositionally biased region" description="Polar residues" evidence="1">
    <location>
        <begin position="91"/>
        <end position="101"/>
    </location>
</feature>
<evidence type="ECO:0000256" key="1">
    <source>
        <dbReference type="SAM" id="MobiDB-lite"/>
    </source>
</evidence>
<dbReference type="AlphaFoldDB" id="A0A6N4DFC0"/>
<reference evidence="2 3" key="1">
    <citation type="submission" date="2018-03" db="EMBL/GenBank/DDBJ databases">
        <title>Cross-interface Injection: A General Nanoliter Liquid Handling Method Applied to Single Cells Genome Amplification Automated Nanoliter Liquid Handling Applied to Single Cell Multiple Displacement Amplification.</title>
        <authorList>
            <person name="Yun J."/>
            <person name="Xu P."/>
            <person name="Xu J."/>
            <person name="Dai X."/>
            <person name="Wang Y."/>
            <person name="Zheng X."/>
            <person name="Cao C."/>
            <person name="Yi Q."/>
            <person name="Zhu Y."/>
            <person name="Wang L."/>
            <person name="Dong Z."/>
            <person name="Huang Y."/>
            <person name="Huang L."/>
            <person name="Du W."/>
        </authorList>
    </citation>
    <scope>NUCLEOTIDE SEQUENCE [LARGE SCALE GENOMIC DNA]</scope>
    <source>
        <strain evidence="2 3">A9-4</strain>
    </source>
</reference>
<gene>
    <name evidence="2" type="ORF">C9928_05935</name>
</gene>
<dbReference type="EMBL" id="PYVG01000043">
    <property type="protein sequence ID" value="PTB88620.1"/>
    <property type="molecule type" value="Genomic_DNA"/>
</dbReference>
<accession>A0A6N4DFC0</accession>
<name>A0A6N4DFC0_9GAMM</name>
<evidence type="ECO:0000313" key="3">
    <source>
        <dbReference type="Proteomes" id="UP000241514"/>
    </source>
</evidence>
<protein>
    <submittedName>
        <fullName evidence="2">Uncharacterized protein</fullName>
    </submittedName>
</protein>
<proteinExistence type="predicted"/>
<organism evidence="2 3">
    <name type="scientific">Pseudidiomarina aestuarii</name>
    <dbReference type="NCBI Taxonomy" id="624146"/>
    <lineage>
        <taxon>Bacteria</taxon>
        <taxon>Pseudomonadati</taxon>
        <taxon>Pseudomonadota</taxon>
        <taxon>Gammaproteobacteria</taxon>
        <taxon>Alteromonadales</taxon>
        <taxon>Idiomarinaceae</taxon>
        <taxon>Pseudidiomarina</taxon>
    </lineage>
</organism>
<dbReference type="Proteomes" id="UP000241514">
    <property type="component" value="Unassembled WGS sequence"/>
</dbReference>
<evidence type="ECO:0000313" key="2">
    <source>
        <dbReference type="EMBL" id="PTB88620.1"/>
    </source>
</evidence>
<feature type="region of interest" description="Disordered" evidence="1">
    <location>
        <begin position="77"/>
        <end position="104"/>
    </location>
</feature>